<dbReference type="GO" id="GO:0031411">
    <property type="term" value="C:gas vesicle"/>
    <property type="evidence" value="ECO:0007669"/>
    <property type="project" value="UniProtKB-SubCell"/>
</dbReference>
<reference evidence="4" key="1">
    <citation type="submission" date="2021-01" db="EMBL/GenBank/DDBJ databases">
        <title>Whole genome shotgun sequence of Planosporangium mesophilum NBRC 109066.</title>
        <authorList>
            <person name="Komaki H."/>
            <person name="Tamura T."/>
        </authorList>
    </citation>
    <scope>NUCLEOTIDE SEQUENCE</scope>
    <source>
        <strain evidence="4">NBRC 109066</strain>
    </source>
</reference>
<name>A0A8J3T4S1_9ACTN</name>
<gene>
    <name evidence="4" type="ORF">Pme01_01270</name>
</gene>
<evidence type="ECO:0000313" key="5">
    <source>
        <dbReference type="Proteomes" id="UP000599074"/>
    </source>
</evidence>
<comment type="subcellular location">
    <subcellularLocation>
        <location evidence="2">Gas vesicle</location>
    </subcellularLocation>
</comment>
<dbReference type="Proteomes" id="UP000599074">
    <property type="component" value="Unassembled WGS sequence"/>
</dbReference>
<accession>A0A8J3T4S1</accession>
<dbReference type="InterPro" id="IPR009430">
    <property type="entry name" value="GvpL/GvpF"/>
</dbReference>
<keyword evidence="1" id="KW-0304">Gas vesicle</keyword>
<dbReference type="RefSeq" id="WP_168113175.1">
    <property type="nucleotide sequence ID" value="NZ_BOON01000001.1"/>
</dbReference>
<evidence type="ECO:0000256" key="1">
    <source>
        <dbReference type="ARBA" id="ARBA00022987"/>
    </source>
</evidence>
<protein>
    <submittedName>
        <fullName evidence="4">Gas vesicle protein</fullName>
    </submittedName>
</protein>
<evidence type="ECO:0000313" key="4">
    <source>
        <dbReference type="EMBL" id="GII20530.1"/>
    </source>
</evidence>
<dbReference type="EMBL" id="BOON01000001">
    <property type="protein sequence ID" value="GII20530.1"/>
    <property type="molecule type" value="Genomic_DNA"/>
</dbReference>
<dbReference type="PANTHER" id="PTHR36852">
    <property type="entry name" value="PROTEIN GVPL 2"/>
    <property type="match status" value="1"/>
</dbReference>
<dbReference type="Pfam" id="PF06386">
    <property type="entry name" value="GvpL_GvpF"/>
    <property type="match status" value="1"/>
</dbReference>
<dbReference type="PANTHER" id="PTHR36852:SF1">
    <property type="entry name" value="PROTEIN GVPL 2"/>
    <property type="match status" value="1"/>
</dbReference>
<dbReference type="GO" id="GO:0031412">
    <property type="term" value="P:gas vesicle organization"/>
    <property type="evidence" value="ECO:0007669"/>
    <property type="project" value="InterPro"/>
</dbReference>
<evidence type="ECO:0000256" key="2">
    <source>
        <dbReference type="ARBA" id="ARBA00035108"/>
    </source>
</evidence>
<keyword evidence="5" id="KW-1185">Reference proteome</keyword>
<evidence type="ECO:0000256" key="3">
    <source>
        <dbReference type="ARBA" id="ARBA00035643"/>
    </source>
</evidence>
<comment type="similarity">
    <text evidence="3">Belongs to the gas vesicle GvpF/GvpL family.</text>
</comment>
<proteinExistence type="inferred from homology"/>
<sequence length="250" mass="26528">MTPERALYVYAAVPGDAALDALRGVGDEPVGVLSADGLGLVVSEVTTADLAAVTDESADPRLVGDLAQRHDLVVRAVAASAGATLPFRIGTVVTDRQAAYRFLGSRAAALRSGLTHVAGCDEWGVTVREGGAGQADPDDTPTAESGTAYLMRRRQHFQRLEQRRRAALELVAQTEAALGELAADTVPGRGQQGLLLDRAYLVRRDEQSRFVAALDRCGDRLAADGFVLRVTGPWPPYSFTVADLEVTADE</sequence>
<organism evidence="4 5">
    <name type="scientific">Planosporangium mesophilum</name>
    <dbReference type="NCBI Taxonomy" id="689768"/>
    <lineage>
        <taxon>Bacteria</taxon>
        <taxon>Bacillati</taxon>
        <taxon>Actinomycetota</taxon>
        <taxon>Actinomycetes</taxon>
        <taxon>Micromonosporales</taxon>
        <taxon>Micromonosporaceae</taxon>
        <taxon>Planosporangium</taxon>
    </lineage>
</organism>
<dbReference type="AlphaFoldDB" id="A0A8J3T4S1"/>
<comment type="caution">
    <text evidence="4">The sequence shown here is derived from an EMBL/GenBank/DDBJ whole genome shotgun (WGS) entry which is preliminary data.</text>
</comment>